<dbReference type="AlphaFoldDB" id="A0A915AG61"/>
<sequence length="143" mass="16179">ELYSYSTDSTPSQILRERAHLKSIGANSILNITFANNSKATRYFNCHRSQSVVFEIVQRLTWCHHNTLARMNSHRVHIFHVAHSDAVVIGVSNDLVFDLFPSLEASVNEDLITVRECFLRNLDEFIAVIRKTGTKSAEGITCT</sequence>
<protein>
    <submittedName>
        <fullName evidence="2">Uncharacterized protein</fullName>
    </submittedName>
</protein>
<dbReference type="Proteomes" id="UP000887569">
    <property type="component" value="Unplaced"/>
</dbReference>
<name>A0A915AG61_PARUN</name>
<organism evidence="1 2">
    <name type="scientific">Parascaris univalens</name>
    <name type="common">Nematode worm</name>
    <dbReference type="NCBI Taxonomy" id="6257"/>
    <lineage>
        <taxon>Eukaryota</taxon>
        <taxon>Metazoa</taxon>
        <taxon>Ecdysozoa</taxon>
        <taxon>Nematoda</taxon>
        <taxon>Chromadorea</taxon>
        <taxon>Rhabditida</taxon>
        <taxon>Spirurina</taxon>
        <taxon>Ascaridomorpha</taxon>
        <taxon>Ascaridoidea</taxon>
        <taxon>Ascarididae</taxon>
        <taxon>Parascaris</taxon>
    </lineage>
</organism>
<keyword evidence="1" id="KW-1185">Reference proteome</keyword>
<evidence type="ECO:0000313" key="2">
    <source>
        <dbReference type="WBParaSite" id="PgR005X_g074_t01"/>
    </source>
</evidence>
<reference evidence="2" key="1">
    <citation type="submission" date="2022-11" db="UniProtKB">
        <authorList>
            <consortium name="WormBaseParasite"/>
        </authorList>
    </citation>
    <scope>IDENTIFICATION</scope>
</reference>
<dbReference type="WBParaSite" id="PgR005X_g074_t01">
    <property type="protein sequence ID" value="PgR005X_g074_t01"/>
    <property type="gene ID" value="PgR005X_g074"/>
</dbReference>
<accession>A0A915AG61</accession>
<evidence type="ECO:0000313" key="1">
    <source>
        <dbReference type="Proteomes" id="UP000887569"/>
    </source>
</evidence>
<proteinExistence type="predicted"/>